<reference evidence="2 3" key="1">
    <citation type="submission" date="2023-08" db="EMBL/GenBank/DDBJ databases">
        <title>The draft genome sequence of Paracraurococcus sp. LOR1-02.</title>
        <authorList>
            <person name="Kingkaew E."/>
            <person name="Tanasupawat S."/>
        </authorList>
    </citation>
    <scope>NUCLEOTIDE SEQUENCE [LARGE SCALE GENOMIC DNA]</scope>
    <source>
        <strain evidence="2 3">LOR1-02</strain>
    </source>
</reference>
<dbReference type="RefSeq" id="WP_305105875.1">
    <property type="nucleotide sequence ID" value="NZ_JAUTWS010000023.1"/>
</dbReference>
<feature type="signal peptide" evidence="1">
    <location>
        <begin position="1"/>
        <end position="17"/>
    </location>
</feature>
<keyword evidence="1" id="KW-0732">Signal</keyword>
<evidence type="ECO:0000313" key="3">
    <source>
        <dbReference type="Proteomes" id="UP001243009"/>
    </source>
</evidence>
<dbReference type="EMBL" id="JAUTWS010000023">
    <property type="protein sequence ID" value="MDO9711017.1"/>
    <property type="molecule type" value="Genomic_DNA"/>
</dbReference>
<proteinExistence type="predicted"/>
<comment type="caution">
    <text evidence="2">The sequence shown here is derived from an EMBL/GenBank/DDBJ whole genome shotgun (WGS) entry which is preliminary data.</text>
</comment>
<organism evidence="2 3">
    <name type="scientific">Paracraurococcus lichenis</name>
    <dbReference type="NCBI Taxonomy" id="3064888"/>
    <lineage>
        <taxon>Bacteria</taxon>
        <taxon>Pseudomonadati</taxon>
        <taxon>Pseudomonadota</taxon>
        <taxon>Alphaproteobacteria</taxon>
        <taxon>Acetobacterales</taxon>
        <taxon>Roseomonadaceae</taxon>
        <taxon>Paracraurococcus</taxon>
    </lineage>
</organism>
<gene>
    <name evidence="2" type="ORF">Q7A36_21880</name>
</gene>
<protein>
    <submittedName>
        <fullName evidence="2">Uncharacterized protein</fullName>
    </submittedName>
</protein>
<name>A0ABT9E4B8_9PROT</name>
<accession>A0ABT9E4B8</accession>
<evidence type="ECO:0000256" key="1">
    <source>
        <dbReference type="SAM" id="SignalP"/>
    </source>
</evidence>
<sequence length="206" mass="21059">MRHWVLALLLLAGPAAGQGLKGPAPVESRLGGLPADLAGWRRGAVTDFESRPGGAGLGAGAEFRPAVGGPGVATVYLYDRGMTGLREGIGSPEVEGEIRTAVGEIEAVGQLRRYRVAGRGAPLDIAGPGGRPGLRCQPLVLAFEGGNRADSTVCVGVVQGRFLKLRMTLPATAEDVSAKVLAGFGQAVLAELQPAPPAPVARRAGR</sequence>
<evidence type="ECO:0000313" key="2">
    <source>
        <dbReference type="EMBL" id="MDO9711017.1"/>
    </source>
</evidence>
<dbReference type="Proteomes" id="UP001243009">
    <property type="component" value="Unassembled WGS sequence"/>
</dbReference>
<feature type="chain" id="PRO_5045211751" evidence="1">
    <location>
        <begin position="18"/>
        <end position="206"/>
    </location>
</feature>
<keyword evidence="3" id="KW-1185">Reference proteome</keyword>